<dbReference type="RefSeq" id="WP_206655046.1">
    <property type="nucleotide sequence ID" value="NZ_CP071182.1"/>
</dbReference>
<dbReference type="EMBL" id="CP071182">
    <property type="protein sequence ID" value="QSO45677.1"/>
    <property type="molecule type" value="Genomic_DNA"/>
</dbReference>
<evidence type="ECO:0000256" key="2">
    <source>
        <dbReference type="ARBA" id="ARBA00024325"/>
    </source>
</evidence>
<comment type="subcellular location">
    <subcellularLocation>
        <location evidence="2">Spore coat</location>
    </subcellularLocation>
</comment>
<dbReference type="PANTHER" id="PTHR39183">
    <property type="entry name" value="SPORE COAT PROTEIN F-LIKE PROTEIN YHCQ"/>
    <property type="match status" value="1"/>
</dbReference>
<dbReference type="Gene3D" id="1.20.1260.10">
    <property type="match status" value="1"/>
</dbReference>
<keyword evidence="1" id="KW-0749">Sporulation</keyword>
<proteinExistence type="inferred from homology"/>
<evidence type="ECO:0000256" key="1">
    <source>
        <dbReference type="ARBA" id="ARBA00022969"/>
    </source>
</evidence>
<protein>
    <submittedName>
        <fullName evidence="4">Spore coat protein</fullName>
    </submittedName>
</protein>
<dbReference type="Proteomes" id="UP000663505">
    <property type="component" value="Chromosome"/>
</dbReference>
<evidence type="ECO:0000313" key="5">
    <source>
        <dbReference type="Proteomes" id="UP000663505"/>
    </source>
</evidence>
<comment type="similarity">
    <text evidence="3">Belongs to the CotF family.</text>
</comment>
<dbReference type="KEGG" id="afx:JZ786_14070"/>
<evidence type="ECO:0000256" key="3">
    <source>
        <dbReference type="ARBA" id="ARBA00024344"/>
    </source>
</evidence>
<dbReference type="PANTHER" id="PTHR39183:SF1">
    <property type="entry name" value="SPORE COAT PROTEIN F-LIKE PROTEIN YHCQ"/>
    <property type="match status" value="1"/>
</dbReference>
<gene>
    <name evidence="4" type="ORF">JZ786_14070</name>
</gene>
<organism evidence="4 5">
    <name type="scientific">Alicyclobacillus mengziensis</name>
    <dbReference type="NCBI Taxonomy" id="2931921"/>
    <lineage>
        <taxon>Bacteria</taxon>
        <taxon>Bacillati</taxon>
        <taxon>Bacillota</taxon>
        <taxon>Bacilli</taxon>
        <taxon>Bacillales</taxon>
        <taxon>Alicyclobacillaceae</taxon>
        <taxon>Alicyclobacillus</taxon>
    </lineage>
</organism>
<keyword evidence="4" id="KW-0946">Virion</keyword>
<dbReference type="GO" id="GO:0030435">
    <property type="term" value="P:sporulation resulting in formation of a cellular spore"/>
    <property type="evidence" value="ECO:0007669"/>
    <property type="project" value="UniProtKB-KW"/>
</dbReference>
<dbReference type="InterPro" id="IPR012347">
    <property type="entry name" value="Ferritin-like"/>
</dbReference>
<keyword evidence="4" id="KW-0167">Capsid protein</keyword>
<name>A0A9X7Z4T0_9BACL</name>
<dbReference type="InterPro" id="IPR012851">
    <property type="entry name" value="Spore_coat_CotF-like"/>
</dbReference>
<dbReference type="Pfam" id="PF07875">
    <property type="entry name" value="Coat_F"/>
    <property type="match status" value="1"/>
</dbReference>
<evidence type="ECO:0000313" key="4">
    <source>
        <dbReference type="EMBL" id="QSO45677.1"/>
    </source>
</evidence>
<keyword evidence="5" id="KW-1185">Reference proteome</keyword>
<reference evidence="4 5" key="1">
    <citation type="submission" date="2021-02" db="EMBL/GenBank/DDBJ databases">
        <title>Alicyclobacillus curvatus sp. nov. and Alicyclobacillus mengziensis sp. nov., two acidophilic bacteria isolated from acid mine drainage.</title>
        <authorList>
            <person name="Huang Y."/>
        </authorList>
    </citation>
    <scope>NUCLEOTIDE SEQUENCE [LARGE SCALE GENOMIC DNA]</scope>
    <source>
        <strain evidence="4 5">S30H14</strain>
    </source>
</reference>
<accession>A0A9X7Z4T0</accession>
<dbReference type="AlphaFoldDB" id="A0A9X7Z4T0"/>
<sequence length="99" mass="11042">MNPVIESLTGTAAMTDQVIAADLLITAKAGVRNYALALTETASSEIRNILRKHLEDAIDMHERVTTYMMDRGWYLAYDVTKQMQLDLQNAETALNLLPS</sequence>